<dbReference type="Pfam" id="PF01230">
    <property type="entry name" value="HIT"/>
    <property type="match status" value="1"/>
</dbReference>
<feature type="signal peptide" evidence="4">
    <location>
        <begin position="1"/>
        <end position="18"/>
    </location>
</feature>
<organism evidence="8 9">
    <name type="scientific">Tribonema minus</name>
    <dbReference type="NCBI Taxonomy" id="303371"/>
    <lineage>
        <taxon>Eukaryota</taxon>
        <taxon>Sar</taxon>
        <taxon>Stramenopiles</taxon>
        <taxon>Ochrophyta</taxon>
        <taxon>PX clade</taxon>
        <taxon>Xanthophyceae</taxon>
        <taxon>Tribonematales</taxon>
        <taxon>Tribonemataceae</taxon>
        <taxon>Tribonema</taxon>
    </lineage>
</organism>
<feature type="active site" description="Tele-AMP-histidine intermediate" evidence="1">
    <location>
        <position position="362"/>
    </location>
</feature>
<dbReference type="CDD" id="cd00299">
    <property type="entry name" value="GST_C_family"/>
    <property type="match status" value="1"/>
</dbReference>
<dbReference type="PROSITE" id="PS50405">
    <property type="entry name" value="GST_CTER"/>
    <property type="match status" value="1"/>
</dbReference>
<dbReference type="SUPFAM" id="SSF52833">
    <property type="entry name" value="Thioredoxin-like"/>
    <property type="match status" value="1"/>
</dbReference>
<dbReference type="SUPFAM" id="SSF54197">
    <property type="entry name" value="HIT-like"/>
    <property type="match status" value="1"/>
</dbReference>
<evidence type="ECO:0000259" key="5">
    <source>
        <dbReference type="PROSITE" id="PS50404"/>
    </source>
</evidence>
<evidence type="ECO:0000256" key="3">
    <source>
        <dbReference type="PROSITE-ProRule" id="PRU00464"/>
    </source>
</evidence>
<keyword evidence="9" id="KW-1185">Reference proteome</keyword>
<dbReference type="InterPro" id="IPR004045">
    <property type="entry name" value="Glutathione_S-Trfase_N"/>
</dbReference>
<dbReference type="PANTHER" id="PTHR23089">
    <property type="entry name" value="HISTIDINE TRIAD HIT PROTEIN"/>
    <property type="match status" value="1"/>
</dbReference>
<comment type="caution">
    <text evidence="8">The sequence shown here is derived from an EMBL/GenBank/DDBJ whole genome shotgun (WGS) entry which is preliminary data.</text>
</comment>
<protein>
    <submittedName>
        <fullName evidence="8">Glutathione s-transferase</fullName>
    </submittedName>
</protein>
<sequence length="376" mass="41559">MRWAPFAAAAAALLRVEGFVCTMTSQMSKPTLLDMPVSNAGARVRYIIYEKGLEQEVDIVPPSEFGGLKSEEYLKINPQGKMPAFIDGDMTFGESDVIARHLLDKYADVGPSFTAPTLQERTRANAIARQHDVYIMTITGCMYKAAPPFGVHARRLDALADLRKQLDVLEDMACSSGPFLAGADLSLADAACFPTLVFCKYMLPKFGWAEGEILGPKLTRWWQLVCASKTGARVKEEIEGALRPWDERGRWDTILHAGARDAAPETIFDRILRKEIPSTVVHEDAYVLAFRDINPVAPSHVLIIPKVREGLTQLRFATADHAFVLGKMLEAAAKIAADEKLEGFRLVINDGPKGGQEVYHLHMHLIGGRTMKWPPG</sequence>
<dbReference type="InterPro" id="IPR019808">
    <property type="entry name" value="Histidine_triad_CS"/>
</dbReference>
<accession>A0A835YG69</accession>
<dbReference type="InterPro" id="IPR036265">
    <property type="entry name" value="HIT-like_sf"/>
</dbReference>
<dbReference type="InterPro" id="IPR011146">
    <property type="entry name" value="HIT-like"/>
</dbReference>
<dbReference type="InterPro" id="IPR010987">
    <property type="entry name" value="Glutathione-S-Trfase_C-like"/>
</dbReference>
<dbReference type="Gene3D" id="3.30.428.10">
    <property type="entry name" value="HIT-like"/>
    <property type="match status" value="1"/>
</dbReference>
<feature type="domain" description="GST C-terminal" evidence="6">
    <location>
        <begin position="117"/>
        <end position="248"/>
    </location>
</feature>
<evidence type="ECO:0000313" key="9">
    <source>
        <dbReference type="Proteomes" id="UP000664859"/>
    </source>
</evidence>
<dbReference type="Gene3D" id="1.20.1050.10">
    <property type="match status" value="1"/>
</dbReference>
<dbReference type="Pfam" id="PF13410">
    <property type="entry name" value="GST_C_2"/>
    <property type="match status" value="1"/>
</dbReference>
<gene>
    <name evidence="8" type="ORF">JKP88DRAFT_190785</name>
</gene>
<feature type="short sequence motif" description="Histidine triad motif" evidence="2 3">
    <location>
        <begin position="360"/>
        <end position="364"/>
    </location>
</feature>
<feature type="domain" description="GST N-terminal" evidence="5">
    <location>
        <begin position="28"/>
        <end position="110"/>
    </location>
</feature>
<feature type="domain" description="HIT" evidence="7">
    <location>
        <begin position="267"/>
        <end position="376"/>
    </location>
</feature>
<dbReference type="InterPro" id="IPR036249">
    <property type="entry name" value="Thioredoxin-like_sf"/>
</dbReference>
<dbReference type="PROSITE" id="PS51084">
    <property type="entry name" value="HIT_2"/>
    <property type="match status" value="1"/>
</dbReference>
<evidence type="ECO:0000256" key="2">
    <source>
        <dbReference type="PIRSR" id="PIRSR601310-3"/>
    </source>
</evidence>
<reference evidence="8" key="1">
    <citation type="submission" date="2021-02" db="EMBL/GenBank/DDBJ databases">
        <title>First Annotated Genome of the Yellow-green Alga Tribonema minus.</title>
        <authorList>
            <person name="Mahan K.M."/>
        </authorList>
    </citation>
    <scope>NUCLEOTIDE SEQUENCE</scope>
    <source>
        <strain evidence="8">UTEX B ZZ1240</strain>
    </source>
</reference>
<dbReference type="AlphaFoldDB" id="A0A835YG69"/>
<evidence type="ECO:0000259" key="6">
    <source>
        <dbReference type="PROSITE" id="PS50405"/>
    </source>
</evidence>
<evidence type="ECO:0000256" key="4">
    <source>
        <dbReference type="SAM" id="SignalP"/>
    </source>
</evidence>
<dbReference type="Pfam" id="PF13417">
    <property type="entry name" value="GST_N_3"/>
    <property type="match status" value="1"/>
</dbReference>
<dbReference type="GO" id="GO:0016740">
    <property type="term" value="F:transferase activity"/>
    <property type="evidence" value="ECO:0007669"/>
    <property type="project" value="UniProtKB-KW"/>
</dbReference>
<dbReference type="PROSITE" id="PS00892">
    <property type="entry name" value="HIT_1"/>
    <property type="match status" value="1"/>
</dbReference>
<dbReference type="PROSITE" id="PS50404">
    <property type="entry name" value="GST_NTER"/>
    <property type="match status" value="1"/>
</dbReference>
<evidence type="ECO:0000313" key="8">
    <source>
        <dbReference type="EMBL" id="KAG5174946.1"/>
    </source>
</evidence>
<dbReference type="EMBL" id="JAFCMP010000557">
    <property type="protein sequence ID" value="KAG5174946.1"/>
    <property type="molecule type" value="Genomic_DNA"/>
</dbReference>
<dbReference type="InterPro" id="IPR040079">
    <property type="entry name" value="Glutathione_S-Trfase"/>
</dbReference>
<dbReference type="InterPro" id="IPR036282">
    <property type="entry name" value="Glutathione-S-Trfase_C_sf"/>
</dbReference>
<name>A0A835YG69_9STRA</name>
<dbReference type="OrthoDB" id="672793at2759"/>
<evidence type="ECO:0000259" key="7">
    <source>
        <dbReference type="PROSITE" id="PS51084"/>
    </source>
</evidence>
<dbReference type="Gene3D" id="3.40.30.10">
    <property type="entry name" value="Glutaredoxin"/>
    <property type="match status" value="1"/>
</dbReference>
<evidence type="ECO:0000256" key="1">
    <source>
        <dbReference type="PIRSR" id="PIRSR601310-1"/>
    </source>
</evidence>
<feature type="chain" id="PRO_5032661101" evidence="4">
    <location>
        <begin position="19"/>
        <end position="376"/>
    </location>
</feature>
<keyword evidence="8" id="KW-0808">Transferase</keyword>
<proteinExistence type="predicted"/>
<dbReference type="PRINTS" id="PR00332">
    <property type="entry name" value="HISTRIAD"/>
</dbReference>
<dbReference type="Proteomes" id="UP000664859">
    <property type="component" value="Unassembled WGS sequence"/>
</dbReference>
<dbReference type="SFLD" id="SFLDS00019">
    <property type="entry name" value="Glutathione_Transferase_(cytos"/>
    <property type="match status" value="1"/>
</dbReference>
<dbReference type="CDD" id="cd01276">
    <property type="entry name" value="PKCI_related"/>
    <property type="match status" value="1"/>
</dbReference>
<dbReference type="SUPFAM" id="SSF47616">
    <property type="entry name" value="GST C-terminal domain-like"/>
    <property type="match status" value="1"/>
</dbReference>
<keyword evidence="4" id="KW-0732">Signal</keyword>
<dbReference type="InterPro" id="IPR001310">
    <property type="entry name" value="Histidine_triad_HIT"/>
</dbReference>
<dbReference type="SFLD" id="SFLDG00358">
    <property type="entry name" value="Main_(cytGST)"/>
    <property type="match status" value="1"/>
</dbReference>